<accession>A0A061JN17</accession>
<reference evidence="2 3" key="1">
    <citation type="journal article" date="2013" name="Genome Announc.">
        <title>Draft Genome of the Nitrogen-Fixing Bacterium Pseudomonas stutzeri Strain KOS6 Isolated from Industrial Hydrocarbon Sludge.</title>
        <authorList>
            <person name="Grigoryeva T.V."/>
            <person name="Laikov A.V."/>
            <person name="Naumova R.P."/>
            <person name="Manolov A.I."/>
            <person name="Larin A.K."/>
            <person name="Karpova I.Y."/>
            <person name="Semashko T.A."/>
            <person name="Alexeev D.G."/>
            <person name="Kostryukova E.S."/>
            <person name="Muller R."/>
            <person name="Govorun V.M."/>
        </authorList>
    </citation>
    <scope>NUCLEOTIDE SEQUENCE [LARGE SCALE GENOMIC DNA]</scope>
    <source>
        <strain evidence="2 3">KOS6</strain>
    </source>
</reference>
<feature type="domain" description="DUF1828" evidence="1">
    <location>
        <begin position="33"/>
        <end position="122"/>
    </location>
</feature>
<evidence type="ECO:0000313" key="2">
    <source>
        <dbReference type="EMBL" id="EWC39584.1"/>
    </source>
</evidence>
<dbReference type="Pfam" id="PF08861">
    <property type="entry name" value="DUF1828"/>
    <property type="match status" value="1"/>
</dbReference>
<name>A0A061JN17_STUST</name>
<organism evidence="2 3">
    <name type="scientific">Stutzerimonas stutzeri KOS6</name>
    <dbReference type="NCBI Taxonomy" id="1218352"/>
    <lineage>
        <taxon>Bacteria</taxon>
        <taxon>Pseudomonadati</taxon>
        <taxon>Pseudomonadota</taxon>
        <taxon>Gammaproteobacteria</taxon>
        <taxon>Pseudomonadales</taxon>
        <taxon>Pseudomonadaceae</taxon>
        <taxon>Stutzerimonas</taxon>
    </lineage>
</organism>
<dbReference type="AlphaFoldDB" id="A0A061JN17"/>
<dbReference type="Proteomes" id="UP000026923">
    <property type="component" value="Unassembled WGS sequence"/>
</dbReference>
<dbReference type="HOGENOM" id="CLU_094233_0_0_6"/>
<comment type="caution">
    <text evidence="2">The sequence shown here is derived from an EMBL/GenBank/DDBJ whole genome shotgun (WGS) entry which is preliminary data.</text>
</comment>
<dbReference type="EMBL" id="AMCZ02000035">
    <property type="protein sequence ID" value="EWC39584.1"/>
    <property type="molecule type" value="Genomic_DNA"/>
</dbReference>
<evidence type="ECO:0000259" key="1">
    <source>
        <dbReference type="Pfam" id="PF08861"/>
    </source>
</evidence>
<protein>
    <recommendedName>
        <fullName evidence="1">DUF1828 domain-containing protein</fullName>
    </recommendedName>
</protein>
<dbReference type="OrthoDB" id="581553at2"/>
<proteinExistence type="predicted"/>
<evidence type="ECO:0000313" key="3">
    <source>
        <dbReference type="Proteomes" id="UP000026923"/>
    </source>
</evidence>
<dbReference type="eggNOG" id="ENOG50338Y2">
    <property type="taxonomic scope" value="Bacteria"/>
</dbReference>
<dbReference type="InterPro" id="IPR014960">
    <property type="entry name" value="DUF1828"/>
</dbReference>
<gene>
    <name evidence="2" type="ORF">B597_019530</name>
</gene>
<sequence>MIDLAELKQTLCSAFCADVGIRSSGDMVSVSLPMTARDGDSFCIYLSRSRSGWRLSDAASTMMRLSYENDLSKLLTGPRLRLYETILAENGLQEDDGELFAEVPADQLIAGMFRVGQGLSRIEDIALWTRSRVESTFYSDLRAAILATVPAEDVTEGYTPDFEGGEDYQVDYRIEAPARPLFVFGVNGKDKARLTTITLLKLKASGTRFDSMIVCSDIADLPRADESRLLSAANDIVPSIANVTAIREKIEHRRA</sequence>